<keyword evidence="2" id="KW-1185">Reference proteome</keyword>
<dbReference type="Proteomes" id="UP000683360">
    <property type="component" value="Unassembled WGS sequence"/>
</dbReference>
<organism evidence="1 2">
    <name type="scientific">Mytilus edulis</name>
    <name type="common">Blue mussel</name>
    <dbReference type="NCBI Taxonomy" id="6550"/>
    <lineage>
        <taxon>Eukaryota</taxon>
        <taxon>Metazoa</taxon>
        <taxon>Spiralia</taxon>
        <taxon>Lophotrochozoa</taxon>
        <taxon>Mollusca</taxon>
        <taxon>Bivalvia</taxon>
        <taxon>Autobranchia</taxon>
        <taxon>Pteriomorphia</taxon>
        <taxon>Mytilida</taxon>
        <taxon>Mytiloidea</taxon>
        <taxon>Mytilidae</taxon>
        <taxon>Mytilinae</taxon>
        <taxon>Mytilus</taxon>
    </lineage>
</organism>
<comment type="caution">
    <text evidence="1">The sequence shown here is derived from an EMBL/GenBank/DDBJ whole genome shotgun (WGS) entry which is preliminary data.</text>
</comment>
<dbReference type="EMBL" id="CAJPWZ010001087">
    <property type="protein sequence ID" value="CAG2207690.1"/>
    <property type="molecule type" value="Genomic_DNA"/>
</dbReference>
<evidence type="ECO:0000313" key="2">
    <source>
        <dbReference type="Proteomes" id="UP000683360"/>
    </source>
</evidence>
<dbReference type="OrthoDB" id="10067360at2759"/>
<protein>
    <recommendedName>
        <fullName evidence="3">FLYWCH-type domain-containing protein</fullName>
    </recommendedName>
</protein>
<proteinExistence type="predicted"/>
<name>A0A8S3RL23_MYTED</name>
<evidence type="ECO:0000313" key="1">
    <source>
        <dbReference type="EMBL" id="CAG2207690.1"/>
    </source>
</evidence>
<sequence length="165" mass="19040">MSKVESAYCRCIKRSKGSNCSATVSQKGENFKRNPNPYIHPADMGALKKVLVHKEVKQTALQDIQRPAGRIVDDAMLRHIEPEDHQLPNQNNLKRTANRVREELTPNEPNSFYFKLDTDYLQCDNFLIKDIRVDGQRHSVFSTPGQLQLLKYAKKWFCDGTFKVM</sequence>
<gene>
    <name evidence="1" type="ORF">MEDL_21943</name>
</gene>
<evidence type="ECO:0008006" key="3">
    <source>
        <dbReference type="Google" id="ProtNLM"/>
    </source>
</evidence>
<dbReference type="AlphaFoldDB" id="A0A8S3RL23"/>
<dbReference type="PANTHER" id="PTHR20956">
    <property type="entry name" value="HEH2P"/>
    <property type="match status" value="1"/>
</dbReference>
<reference evidence="1" key="1">
    <citation type="submission" date="2021-03" db="EMBL/GenBank/DDBJ databases">
        <authorList>
            <person name="Bekaert M."/>
        </authorList>
    </citation>
    <scope>NUCLEOTIDE SEQUENCE</scope>
</reference>
<dbReference type="PANTHER" id="PTHR20956:SF12">
    <property type="entry name" value="FLYWCH-TYPE DOMAIN-CONTAINING PROTEIN"/>
    <property type="match status" value="1"/>
</dbReference>
<accession>A0A8S3RL23</accession>